<evidence type="ECO:0000256" key="2">
    <source>
        <dbReference type="SAM" id="SignalP"/>
    </source>
</evidence>
<feature type="compositionally biased region" description="Low complexity" evidence="1">
    <location>
        <begin position="62"/>
        <end position="106"/>
    </location>
</feature>
<dbReference type="EMBL" id="SIHI01000001">
    <property type="protein sequence ID" value="TWT57314.1"/>
    <property type="molecule type" value="Genomic_DNA"/>
</dbReference>
<feature type="signal peptide" evidence="2">
    <location>
        <begin position="1"/>
        <end position="24"/>
    </location>
</feature>
<gene>
    <name evidence="3" type="ORF">KOR42_06740</name>
</gene>
<protein>
    <recommendedName>
        <fullName evidence="5">Rhamnogalacturonan lyase domain-containing protein</fullName>
    </recommendedName>
</protein>
<accession>A0A5C5X2G8</accession>
<dbReference type="PROSITE" id="PS51257">
    <property type="entry name" value="PROKAR_LIPOPROTEIN"/>
    <property type="match status" value="1"/>
</dbReference>
<dbReference type="InterPro" id="IPR008969">
    <property type="entry name" value="CarboxyPept-like_regulatory"/>
</dbReference>
<name>A0A5C5X2G8_9PLAN</name>
<dbReference type="OrthoDB" id="9772097at2"/>
<dbReference type="InterPro" id="IPR008972">
    <property type="entry name" value="Cupredoxin"/>
</dbReference>
<feature type="region of interest" description="Disordered" evidence="1">
    <location>
        <begin position="49"/>
        <end position="106"/>
    </location>
</feature>
<keyword evidence="4" id="KW-1185">Reference proteome</keyword>
<dbReference type="AlphaFoldDB" id="A0A5C5X2G8"/>
<dbReference type="SUPFAM" id="SSF49464">
    <property type="entry name" value="Carboxypeptidase regulatory domain-like"/>
    <property type="match status" value="1"/>
</dbReference>
<sequence length="331" mass="34805" precursor="true">MKYKSRNNISTLSACSLLALLSMAVGCVPEADHRSTKVKNAADIEISVGEVKKAPEPEEGAEAPATSSAPSTSGEMAATTSSSDSAAPETTTSASETAPSTAAAPSAEIVEGPAKFIGRVTVKGAAPDLPPLLAKGAPTKDQICSEHAVPNETVVASEGGGLANVFVYMKKPPRSGIPEPGDEAAVIDQDGCVFVPHAAILRVGQKVDLKNSDPVAHNVNVKGFANQFNNTIPPGSNQEYSFQAAERLPANVVCDFHNWMSAWVLPLEHPWGGVTDADGYFEITNLPEGEWEFVVWQEAVGYVERSVKIKAAPNSPPIEINFEVDASKLAQ</sequence>
<keyword evidence="2" id="KW-0732">Signal</keyword>
<organism evidence="3 4">
    <name type="scientific">Thalassoglobus neptunius</name>
    <dbReference type="NCBI Taxonomy" id="1938619"/>
    <lineage>
        <taxon>Bacteria</taxon>
        <taxon>Pseudomonadati</taxon>
        <taxon>Planctomycetota</taxon>
        <taxon>Planctomycetia</taxon>
        <taxon>Planctomycetales</taxon>
        <taxon>Planctomycetaceae</taxon>
        <taxon>Thalassoglobus</taxon>
    </lineage>
</organism>
<evidence type="ECO:0000256" key="1">
    <source>
        <dbReference type="SAM" id="MobiDB-lite"/>
    </source>
</evidence>
<evidence type="ECO:0000313" key="4">
    <source>
        <dbReference type="Proteomes" id="UP000317243"/>
    </source>
</evidence>
<comment type="caution">
    <text evidence="3">The sequence shown here is derived from an EMBL/GenBank/DDBJ whole genome shotgun (WGS) entry which is preliminary data.</text>
</comment>
<dbReference type="RefSeq" id="WP_146507160.1">
    <property type="nucleotide sequence ID" value="NZ_SIHI01000001.1"/>
</dbReference>
<proteinExistence type="predicted"/>
<feature type="chain" id="PRO_5023005630" description="Rhamnogalacturonan lyase domain-containing protein" evidence="2">
    <location>
        <begin position="25"/>
        <end position="331"/>
    </location>
</feature>
<dbReference type="Gene3D" id="2.60.40.420">
    <property type="entry name" value="Cupredoxins - blue copper proteins"/>
    <property type="match status" value="1"/>
</dbReference>
<dbReference type="SUPFAM" id="SSF49503">
    <property type="entry name" value="Cupredoxins"/>
    <property type="match status" value="1"/>
</dbReference>
<dbReference type="Proteomes" id="UP000317243">
    <property type="component" value="Unassembled WGS sequence"/>
</dbReference>
<evidence type="ECO:0000313" key="3">
    <source>
        <dbReference type="EMBL" id="TWT57314.1"/>
    </source>
</evidence>
<reference evidence="3 4" key="1">
    <citation type="submission" date="2019-02" db="EMBL/GenBank/DDBJ databases">
        <title>Deep-cultivation of Planctomycetes and their phenomic and genomic characterization uncovers novel biology.</title>
        <authorList>
            <person name="Wiegand S."/>
            <person name="Jogler M."/>
            <person name="Boedeker C."/>
            <person name="Pinto D."/>
            <person name="Vollmers J."/>
            <person name="Rivas-Marin E."/>
            <person name="Kohn T."/>
            <person name="Peeters S.H."/>
            <person name="Heuer A."/>
            <person name="Rast P."/>
            <person name="Oberbeckmann S."/>
            <person name="Bunk B."/>
            <person name="Jeske O."/>
            <person name="Meyerdierks A."/>
            <person name="Storesund J.E."/>
            <person name="Kallscheuer N."/>
            <person name="Luecker S."/>
            <person name="Lage O.M."/>
            <person name="Pohl T."/>
            <person name="Merkel B.J."/>
            <person name="Hornburger P."/>
            <person name="Mueller R.-W."/>
            <person name="Bruemmer F."/>
            <person name="Labrenz M."/>
            <person name="Spormann A.M."/>
            <person name="Op Den Camp H."/>
            <person name="Overmann J."/>
            <person name="Amann R."/>
            <person name="Jetten M.S.M."/>
            <person name="Mascher T."/>
            <person name="Medema M.H."/>
            <person name="Devos D.P."/>
            <person name="Kaster A.-K."/>
            <person name="Ovreas L."/>
            <person name="Rohde M."/>
            <person name="Galperin M.Y."/>
            <person name="Jogler C."/>
        </authorList>
    </citation>
    <scope>NUCLEOTIDE SEQUENCE [LARGE SCALE GENOMIC DNA]</scope>
    <source>
        <strain evidence="3 4">KOR42</strain>
    </source>
</reference>
<evidence type="ECO:0008006" key="5">
    <source>
        <dbReference type="Google" id="ProtNLM"/>
    </source>
</evidence>